<organism evidence="2 3">
    <name type="scientific">Yaniella flava</name>
    <dbReference type="NCBI Taxonomy" id="287930"/>
    <lineage>
        <taxon>Bacteria</taxon>
        <taxon>Bacillati</taxon>
        <taxon>Actinomycetota</taxon>
        <taxon>Actinomycetes</taxon>
        <taxon>Micrococcales</taxon>
        <taxon>Micrococcaceae</taxon>
        <taxon>Yaniella</taxon>
    </lineage>
</organism>
<comment type="caution">
    <text evidence="2">The sequence shown here is derived from an EMBL/GenBank/DDBJ whole genome shotgun (WGS) entry which is preliminary data.</text>
</comment>
<keyword evidence="3" id="KW-1185">Reference proteome</keyword>
<sequence>MSIVRMYHIPDDAPRPTHYREAWWDDDTSEFVVHHGKVGESGTTTVERMADSDEAEALLESFAVQNTADGYVDAHDIEHEPFTVSVKLKGSSPTTVEETNAEKFAIEYTALLAWRGIGAVEDWDAASDEGLFRFQVNAVHRNKAMKFAGEALKKTEFRVDRMKVERN</sequence>
<gene>
    <name evidence="2" type="ORF">GCM10009720_15120</name>
</gene>
<reference evidence="2 3" key="1">
    <citation type="journal article" date="2019" name="Int. J. Syst. Evol. Microbiol.">
        <title>The Global Catalogue of Microorganisms (GCM) 10K type strain sequencing project: providing services to taxonomists for standard genome sequencing and annotation.</title>
        <authorList>
            <consortium name="The Broad Institute Genomics Platform"/>
            <consortium name="The Broad Institute Genome Sequencing Center for Infectious Disease"/>
            <person name="Wu L."/>
            <person name="Ma J."/>
        </authorList>
    </citation>
    <scope>NUCLEOTIDE SEQUENCE [LARGE SCALE GENOMIC DNA]</scope>
    <source>
        <strain evidence="2 3">JCM 13595</strain>
    </source>
</reference>
<dbReference type="Pfam" id="PF05406">
    <property type="entry name" value="WGR"/>
    <property type="match status" value="1"/>
</dbReference>
<proteinExistence type="predicted"/>
<dbReference type="RefSeq" id="WP_343957158.1">
    <property type="nucleotide sequence ID" value="NZ_BAAAMN010000026.1"/>
</dbReference>
<evidence type="ECO:0000313" key="3">
    <source>
        <dbReference type="Proteomes" id="UP001501461"/>
    </source>
</evidence>
<dbReference type="Proteomes" id="UP001501461">
    <property type="component" value="Unassembled WGS sequence"/>
</dbReference>
<name>A0ABN2UEL2_9MICC</name>
<feature type="domain" description="WGR" evidence="1">
    <location>
        <begin position="27"/>
        <end position="75"/>
    </location>
</feature>
<evidence type="ECO:0000259" key="1">
    <source>
        <dbReference type="Pfam" id="PF05406"/>
    </source>
</evidence>
<protein>
    <recommendedName>
        <fullName evidence="1">WGR domain-containing protein</fullName>
    </recommendedName>
</protein>
<dbReference type="EMBL" id="BAAAMN010000026">
    <property type="protein sequence ID" value="GAA2035572.1"/>
    <property type="molecule type" value="Genomic_DNA"/>
</dbReference>
<accession>A0ABN2UEL2</accession>
<dbReference type="InterPro" id="IPR008893">
    <property type="entry name" value="WGR_domain"/>
</dbReference>
<evidence type="ECO:0000313" key="2">
    <source>
        <dbReference type="EMBL" id="GAA2035572.1"/>
    </source>
</evidence>